<gene>
    <name evidence="3" type="ORF">A4U43_C10F2920</name>
</gene>
<evidence type="ECO:0000313" key="3">
    <source>
        <dbReference type="EMBL" id="ONK55981.1"/>
    </source>
</evidence>
<dbReference type="InterPro" id="IPR045087">
    <property type="entry name" value="Cu-oxidase_fam"/>
</dbReference>
<sequence>MGSKNKCKLNIGFVYGKPPRPIIFCPPSPLFSPHDIIQNYPHPLFHQKRGEKEKNPEKMLEKTAKTAAIFAFFCCISLTIGEDPYRFFDWTVTFGDIYPLGVKQQGILINGQFPGPDIFSVTNDNLIINVHNNLTEPFLLSWNGVQNRKNSYEDGVLGTTCPIPPGRNFTYKLQVKDQIGSFFYFPSMYYQKAASPQPAEDPRSV</sequence>
<dbReference type="EMBL" id="CM007390">
    <property type="protein sequence ID" value="ONK55981.1"/>
    <property type="molecule type" value="Genomic_DNA"/>
</dbReference>
<dbReference type="PANTHER" id="PTHR11709">
    <property type="entry name" value="MULTI-COPPER OXIDASE"/>
    <property type="match status" value="1"/>
</dbReference>
<proteinExistence type="inferred from homology"/>
<reference evidence="4" key="1">
    <citation type="journal article" date="2017" name="Nat. Commun.">
        <title>The asparagus genome sheds light on the origin and evolution of a young Y chromosome.</title>
        <authorList>
            <person name="Harkess A."/>
            <person name="Zhou J."/>
            <person name="Xu C."/>
            <person name="Bowers J.E."/>
            <person name="Van der Hulst R."/>
            <person name="Ayyampalayam S."/>
            <person name="Mercati F."/>
            <person name="Riccardi P."/>
            <person name="McKain M.R."/>
            <person name="Kakrana A."/>
            <person name="Tang H."/>
            <person name="Ray J."/>
            <person name="Groenendijk J."/>
            <person name="Arikit S."/>
            <person name="Mathioni S.M."/>
            <person name="Nakano M."/>
            <person name="Shan H."/>
            <person name="Telgmann-Rauber A."/>
            <person name="Kanno A."/>
            <person name="Yue Z."/>
            <person name="Chen H."/>
            <person name="Li W."/>
            <person name="Chen Y."/>
            <person name="Xu X."/>
            <person name="Zhang Y."/>
            <person name="Luo S."/>
            <person name="Chen H."/>
            <person name="Gao J."/>
            <person name="Mao Z."/>
            <person name="Pires J.C."/>
            <person name="Luo M."/>
            <person name="Kudrna D."/>
            <person name="Wing R.A."/>
            <person name="Meyers B.C."/>
            <person name="Yi K."/>
            <person name="Kong H."/>
            <person name="Lavrijsen P."/>
            <person name="Sunseri F."/>
            <person name="Falavigna A."/>
            <person name="Ye Y."/>
            <person name="Leebens-Mack J.H."/>
            <person name="Chen G."/>
        </authorList>
    </citation>
    <scope>NUCLEOTIDE SEQUENCE [LARGE SCALE GENOMIC DNA]</scope>
    <source>
        <strain evidence="4">cv. DH0086</strain>
    </source>
</reference>
<dbReference type="SUPFAM" id="SSF49503">
    <property type="entry name" value="Cupredoxins"/>
    <property type="match status" value="1"/>
</dbReference>
<evidence type="ECO:0000313" key="4">
    <source>
        <dbReference type="Proteomes" id="UP000243459"/>
    </source>
</evidence>
<dbReference type="Gene3D" id="2.60.40.420">
    <property type="entry name" value="Cupredoxins - blue copper proteins"/>
    <property type="match status" value="1"/>
</dbReference>
<dbReference type="PANTHER" id="PTHR11709:SF387">
    <property type="entry name" value="OS04G0561900 PROTEIN"/>
    <property type="match status" value="1"/>
</dbReference>
<dbReference type="GO" id="GO:0016491">
    <property type="term" value="F:oxidoreductase activity"/>
    <property type="evidence" value="ECO:0007669"/>
    <property type="project" value="TreeGrafter"/>
</dbReference>
<dbReference type="InterPro" id="IPR011707">
    <property type="entry name" value="Cu-oxidase-like_N"/>
</dbReference>
<dbReference type="InterPro" id="IPR008972">
    <property type="entry name" value="Cupredoxin"/>
</dbReference>
<dbReference type="Gramene" id="ONK55981">
    <property type="protein sequence ID" value="ONK55981"/>
    <property type="gene ID" value="A4U43_C10F2920"/>
</dbReference>
<feature type="domain" description="Plastocyanin-like" evidence="2">
    <location>
        <begin position="92"/>
        <end position="193"/>
    </location>
</feature>
<name>A0A5P1E065_ASPOF</name>
<dbReference type="AlphaFoldDB" id="A0A5P1E065"/>
<protein>
    <recommendedName>
        <fullName evidence="2">Plastocyanin-like domain-containing protein</fullName>
    </recommendedName>
</protein>
<evidence type="ECO:0000256" key="1">
    <source>
        <dbReference type="ARBA" id="ARBA00010609"/>
    </source>
</evidence>
<comment type="similarity">
    <text evidence="1">Belongs to the multicopper oxidase family.</text>
</comment>
<dbReference type="GO" id="GO:0005507">
    <property type="term" value="F:copper ion binding"/>
    <property type="evidence" value="ECO:0007669"/>
    <property type="project" value="InterPro"/>
</dbReference>
<organism evidence="3 4">
    <name type="scientific">Asparagus officinalis</name>
    <name type="common">Garden asparagus</name>
    <dbReference type="NCBI Taxonomy" id="4686"/>
    <lineage>
        <taxon>Eukaryota</taxon>
        <taxon>Viridiplantae</taxon>
        <taxon>Streptophyta</taxon>
        <taxon>Embryophyta</taxon>
        <taxon>Tracheophyta</taxon>
        <taxon>Spermatophyta</taxon>
        <taxon>Magnoliopsida</taxon>
        <taxon>Liliopsida</taxon>
        <taxon>Asparagales</taxon>
        <taxon>Asparagaceae</taxon>
        <taxon>Asparagoideae</taxon>
        <taxon>Asparagus</taxon>
    </lineage>
</organism>
<accession>A0A5P1E065</accession>
<keyword evidence="4" id="KW-1185">Reference proteome</keyword>
<dbReference type="Pfam" id="PF07732">
    <property type="entry name" value="Cu-oxidase_3"/>
    <property type="match status" value="1"/>
</dbReference>
<evidence type="ECO:0000259" key="2">
    <source>
        <dbReference type="Pfam" id="PF07732"/>
    </source>
</evidence>
<dbReference type="Proteomes" id="UP000243459">
    <property type="component" value="Chromosome 10"/>
</dbReference>